<organism evidence="2 3">
    <name type="scientific">Coemansia asiatica</name>
    <dbReference type="NCBI Taxonomy" id="1052880"/>
    <lineage>
        <taxon>Eukaryota</taxon>
        <taxon>Fungi</taxon>
        <taxon>Fungi incertae sedis</taxon>
        <taxon>Zoopagomycota</taxon>
        <taxon>Kickxellomycotina</taxon>
        <taxon>Kickxellomycetes</taxon>
        <taxon>Kickxellales</taxon>
        <taxon>Kickxellaceae</taxon>
        <taxon>Coemansia</taxon>
    </lineage>
</organism>
<sequence>MHTTLQRNSLYSHLRRYEQQQQQQQQGDQTGRLGSSRSGVDLRAMAAHESDDIDDILCNLWPTSGAEPCAANGSSFLAMAYPSHQAAGLQQTGGQNTPPEDTCGRAMAATLTPLHLPYSQLAMPQGAGGTPGSYSVVATPSPTHKRHPFQQQQLQDHHAMLRASQVGTCGSTTRSISAYIQIGDPEWRVDSPQSMRTSSPPQLPQVSASTSAPRSLVISHGKSLTKVPSPVSPTTMASDLWHSPAIQDSGPPHHDVCLTIRPQPTTLGLGHARGPPTNRSATLGLQTRNASLGHKASATRMLTAEERVARLNTVSGLAARAVARRCLSGQILPMDADQMLRQASANSALMPAQAQASMPALAPPPKKLTFADVARGLHD</sequence>
<accession>A0A9W7XRY4</accession>
<feature type="region of interest" description="Disordered" evidence="1">
    <location>
        <begin position="189"/>
        <end position="209"/>
    </location>
</feature>
<name>A0A9W7XRY4_9FUNG</name>
<reference evidence="2" key="1">
    <citation type="submission" date="2022-07" db="EMBL/GenBank/DDBJ databases">
        <title>Phylogenomic reconstructions and comparative analyses of Kickxellomycotina fungi.</title>
        <authorList>
            <person name="Reynolds N.K."/>
            <person name="Stajich J.E."/>
            <person name="Barry K."/>
            <person name="Grigoriev I.V."/>
            <person name="Crous P."/>
            <person name="Smith M.E."/>
        </authorList>
    </citation>
    <scope>NUCLEOTIDE SEQUENCE</scope>
    <source>
        <strain evidence="2">NBRC 105413</strain>
    </source>
</reference>
<keyword evidence="3" id="KW-1185">Reference proteome</keyword>
<evidence type="ECO:0000313" key="2">
    <source>
        <dbReference type="EMBL" id="KAJ1648515.1"/>
    </source>
</evidence>
<dbReference type="AlphaFoldDB" id="A0A9W7XRY4"/>
<evidence type="ECO:0000313" key="3">
    <source>
        <dbReference type="Proteomes" id="UP001145021"/>
    </source>
</evidence>
<evidence type="ECO:0000256" key="1">
    <source>
        <dbReference type="SAM" id="MobiDB-lite"/>
    </source>
</evidence>
<dbReference type="Proteomes" id="UP001145021">
    <property type="component" value="Unassembled WGS sequence"/>
</dbReference>
<gene>
    <name evidence="2" type="ORF">LPJ64_000213</name>
</gene>
<dbReference type="EMBL" id="JANBOH010000004">
    <property type="protein sequence ID" value="KAJ1648515.1"/>
    <property type="molecule type" value="Genomic_DNA"/>
</dbReference>
<feature type="compositionally biased region" description="Polar residues" evidence="1">
    <location>
        <begin position="191"/>
        <end position="209"/>
    </location>
</feature>
<protein>
    <submittedName>
        <fullName evidence="2">Uncharacterized protein</fullName>
    </submittedName>
</protein>
<proteinExistence type="predicted"/>
<comment type="caution">
    <text evidence="2">The sequence shown here is derived from an EMBL/GenBank/DDBJ whole genome shotgun (WGS) entry which is preliminary data.</text>
</comment>